<dbReference type="InterPro" id="IPR013783">
    <property type="entry name" value="Ig-like_fold"/>
</dbReference>
<comment type="similarity">
    <text evidence="1">Belongs to the NXPE family.</text>
</comment>
<dbReference type="EMBL" id="OV696698">
    <property type="protein sequence ID" value="CAH1244255.1"/>
    <property type="molecule type" value="Genomic_DNA"/>
</dbReference>
<dbReference type="SUPFAM" id="SSF81296">
    <property type="entry name" value="E set domains"/>
    <property type="match status" value="1"/>
</dbReference>
<evidence type="ECO:0000256" key="3">
    <source>
        <dbReference type="SAM" id="Phobius"/>
    </source>
</evidence>
<feature type="region of interest" description="Disordered" evidence="2">
    <location>
        <begin position="130"/>
        <end position="149"/>
    </location>
</feature>
<accession>A0A8J9YYU2</accession>
<feature type="region of interest" description="Disordered" evidence="2">
    <location>
        <begin position="39"/>
        <end position="61"/>
    </location>
</feature>
<dbReference type="Pfam" id="PF06312">
    <property type="entry name" value="Neurexophilin"/>
    <property type="match status" value="1"/>
</dbReference>
<keyword evidence="6" id="KW-1185">Reference proteome</keyword>
<dbReference type="InterPro" id="IPR057106">
    <property type="entry name" value="NXPE4_C"/>
</dbReference>
<evidence type="ECO:0000256" key="2">
    <source>
        <dbReference type="SAM" id="MobiDB-lite"/>
    </source>
</evidence>
<proteinExistence type="inferred from homology"/>
<gene>
    <name evidence="5" type="primary">NXPE3</name>
    <name evidence="5" type="ORF">BLAG_LOCUS6940</name>
</gene>
<keyword evidence="3" id="KW-0812">Transmembrane</keyword>
<feature type="transmembrane region" description="Helical" evidence="3">
    <location>
        <begin position="12"/>
        <end position="32"/>
    </location>
</feature>
<dbReference type="Proteomes" id="UP000838412">
    <property type="component" value="Chromosome 13"/>
</dbReference>
<keyword evidence="3" id="KW-0472">Membrane</keyword>
<dbReference type="PANTHER" id="PTHR16165">
    <property type="entry name" value="NXPE FAMILY MEMBER"/>
    <property type="match status" value="1"/>
</dbReference>
<feature type="compositionally biased region" description="Basic and acidic residues" evidence="2">
    <location>
        <begin position="131"/>
        <end position="149"/>
    </location>
</feature>
<evidence type="ECO:0000313" key="5">
    <source>
        <dbReference type="EMBL" id="CAH1244255.1"/>
    </source>
</evidence>
<protein>
    <submittedName>
        <fullName evidence="5">NXPE3 protein</fullName>
    </submittedName>
</protein>
<dbReference type="AlphaFoldDB" id="A0A8J9YYU2"/>
<dbReference type="Pfam" id="PF24536">
    <property type="entry name" value="NXPE4_C"/>
    <property type="match status" value="1"/>
</dbReference>
<dbReference type="InterPro" id="IPR026845">
    <property type="entry name" value="NXPH/NXPE"/>
</dbReference>
<sequence length="649" mass="74301">MARVMWRKKSLLYLLLYSVVSTAVLYTLWSGYEGIRQPPHSEKGITESGRNQGQRDISQDVTHDVKRKVLEGIPRYDRVKDFVWSHKDNKWVRRIGGNKHPLTGDIGDHQNGVVDIEALELKELSNNLEELSNKSESAHHDSSVAERSLRSRTELLERVSAWPTPDKVNYKLPTDPGKSWFSIRDPRRSYKVGDIMKVKIQAVNKKKQKKSFGGDFWRAKIQTLENRTSAVGTVEDHGNGTYTASLKLLWPGKVAVSIMLVHPSEAVSVLRRLRSDYPLLLRFRSKFRSGDDEQEVTCNLKMDQPRDSICDYSNEQHGVFWFCEKPANMRCEDRVSHVFLPKNFPNVTKDEARLLDENGPFYKKTIKAEGPDKIIVKDIARKDIKTCMKTRQLPRLLCAAQLPGRPPCRPGIELQAPAGFYFQDVYISTMCENQQYNVPMEWMSCLAGKTVQILGDSTARQLYYYLKANLPLKSITPKDVNPKFGPLHLQDPQTDINIKFHFHSYPARTSSWVNVKDIVDEVDLIDGLPGGKNSVLVISIWSHFVQTYLSVYADRMLAVREAVVRLLTRSPDTLVVLKTANTRWDPVITTSDWYGWQLDQVQREVFRDVPVAWLDAWDMTSAGDHPDNIHPADPVVLQEIQMTMSYICQ</sequence>
<keyword evidence="3" id="KW-1133">Transmembrane helix</keyword>
<dbReference type="OrthoDB" id="5950832at2759"/>
<evidence type="ECO:0000313" key="6">
    <source>
        <dbReference type="Proteomes" id="UP000838412"/>
    </source>
</evidence>
<evidence type="ECO:0000259" key="4">
    <source>
        <dbReference type="Pfam" id="PF24536"/>
    </source>
</evidence>
<dbReference type="Gene3D" id="2.60.40.10">
    <property type="entry name" value="Immunoglobulins"/>
    <property type="match status" value="1"/>
</dbReference>
<dbReference type="InterPro" id="IPR014756">
    <property type="entry name" value="Ig_E-set"/>
</dbReference>
<name>A0A8J9YYU2_BRALA</name>
<feature type="domain" description="NXPE C-terminal" evidence="4">
    <location>
        <begin position="427"/>
        <end position="648"/>
    </location>
</feature>
<dbReference type="PANTHER" id="PTHR16165:SF5">
    <property type="entry name" value="NXPE FAMILY MEMBER 3"/>
    <property type="match status" value="1"/>
</dbReference>
<reference evidence="5" key="1">
    <citation type="submission" date="2022-01" db="EMBL/GenBank/DDBJ databases">
        <authorList>
            <person name="Braso-Vives M."/>
        </authorList>
    </citation>
    <scope>NUCLEOTIDE SEQUENCE</scope>
</reference>
<evidence type="ECO:0000256" key="1">
    <source>
        <dbReference type="ARBA" id="ARBA00005431"/>
    </source>
</evidence>
<organism evidence="5 6">
    <name type="scientific">Branchiostoma lanceolatum</name>
    <name type="common">Common lancelet</name>
    <name type="synonym">Amphioxus lanceolatum</name>
    <dbReference type="NCBI Taxonomy" id="7740"/>
    <lineage>
        <taxon>Eukaryota</taxon>
        <taxon>Metazoa</taxon>
        <taxon>Chordata</taxon>
        <taxon>Cephalochordata</taxon>
        <taxon>Leptocardii</taxon>
        <taxon>Amphioxiformes</taxon>
        <taxon>Branchiostomatidae</taxon>
        <taxon>Branchiostoma</taxon>
    </lineage>
</organism>